<dbReference type="InterPro" id="IPR007848">
    <property type="entry name" value="Small_mtfrase_dom"/>
</dbReference>
<dbReference type="Gene3D" id="3.40.50.150">
    <property type="entry name" value="Vaccinia Virus protein VP39"/>
    <property type="match status" value="1"/>
</dbReference>
<protein>
    <submittedName>
        <fullName evidence="5">50S ribosomal protein L3 N(5)-glutamine methyltransferase</fullName>
    </submittedName>
</protein>
<evidence type="ECO:0000256" key="1">
    <source>
        <dbReference type="ARBA" id="ARBA00022603"/>
    </source>
</evidence>
<dbReference type="InterPro" id="IPR029063">
    <property type="entry name" value="SAM-dependent_MTases_sf"/>
</dbReference>
<dbReference type="PANTHER" id="PTHR47806">
    <property type="entry name" value="50S RIBOSOMAL PROTEIN L3 GLUTAMINE METHYLTRANSFERASE"/>
    <property type="match status" value="1"/>
</dbReference>
<dbReference type="InterPro" id="IPR017127">
    <property type="entry name" value="Ribosome_uL3_MTase"/>
</dbReference>
<keyword evidence="3" id="KW-0949">S-adenosyl-L-methionine</keyword>
<dbReference type="AlphaFoldDB" id="A0A2W5A3T7"/>
<dbReference type="InterPro" id="IPR004556">
    <property type="entry name" value="HemK-like"/>
</dbReference>
<dbReference type="Proteomes" id="UP000249557">
    <property type="component" value="Unassembled WGS sequence"/>
</dbReference>
<dbReference type="EMBL" id="QFNK01000033">
    <property type="protein sequence ID" value="PZO87987.1"/>
    <property type="molecule type" value="Genomic_DNA"/>
</dbReference>
<dbReference type="PIRSF" id="PIRSF037167">
    <property type="entry name" value="Mtase_YfcB_prd"/>
    <property type="match status" value="1"/>
</dbReference>
<dbReference type="NCBIfam" id="TIGR00536">
    <property type="entry name" value="hemK_fam"/>
    <property type="match status" value="1"/>
</dbReference>
<evidence type="ECO:0000313" key="6">
    <source>
        <dbReference type="Proteomes" id="UP000249557"/>
    </source>
</evidence>
<evidence type="ECO:0000313" key="5">
    <source>
        <dbReference type="EMBL" id="PZO87987.1"/>
    </source>
</evidence>
<dbReference type="NCBIfam" id="TIGR03533">
    <property type="entry name" value="L3_gln_methyl"/>
    <property type="match status" value="1"/>
</dbReference>
<keyword evidence="2 5" id="KW-0808">Transferase</keyword>
<dbReference type="PANTHER" id="PTHR47806:SF1">
    <property type="entry name" value="RIBOSOMAL PROTEIN UL3 GLUTAMINE METHYLTRANSFERASE"/>
    <property type="match status" value="1"/>
</dbReference>
<organism evidence="5 6">
    <name type="scientific">Micavibrio aeruginosavorus</name>
    <dbReference type="NCBI Taxonomy" id="349221"/>
    <lineage>
        <taxon>Bacteria</taxon>
        <taxon>Pseudomonadati</taxon>
        <taxon>Bdellovibrionota</taxon>
        <taxon>Bdellovibrionia</taxon>
        <taxon>Bdellovibrionales</taxon>
        <taxon>Pseudobdellovibrionaceae</taxon>
        <taxon>Micavibrio</taxon>
    </lineage>
</organism>
<dbReference type="PROSITE" id="PS00092">
    <property type="entry name" value="N6_MTASE"/>
    <property type="match status" value="1"/>
</dbReference>
<evidence type="ECO:0000256" key="3">
    <source>
        <dbReference type="ARBA" id="ARBA00022691"/>
    </source>
</evidence>
<keyword evidence="5" id="KW-0689">Ribosomal protein</keyword>
<dbReference type="CDD" id="cd02440">
    <property type="entry name" value="AdoMet_MTases"/>
    <property type="match status" value="1"/>
</dbReference>
<reference evidence="5 6" key="1">
    <citation type="submission" date="2017-08" db="EMBL/GenBank/DDBJ databases">
        <title>Infants hospitalized years apart are colonized by the same room-sourced microbial strains.</title>
        <authorList>
            <person name="Brooks B."/>
            <person name="Olm M.R."/>
            <person name="Firek B.A."/>
            <person name="Baker R."/>
            <person name="Thomas B.C."/>
            <person name="Morowitz M.J."/>
            <person name="Banfield J.F."/>
        </authorList>
    </citation>
    <scope>NUCLEOTIDE SEQUENCE [LARGE SCALE GENOMIC DNA]</scope>
    <source>
        <strain evidence="5">S2_018_000_R2_104</strain>
    </source>
</reference>
<evidence type="ECO:0000259" key="4">
    <source>
        <dbReference type="Pfam" id="PF05175"/>
    </source>
</evidence>
<feature type="domain" description="Methyltransferase small" evidence="4">
    <location>
        <begin position="146"/>
        <end position="226"/>
    </location>
</feature>
<comment type="caution">
    <text evidence="5">The sequence shown here is derived from an EMBL/GenBank/DDBJ whole genome shotgun (WGS) entry which is preliminary data.</text>
</comment>
<dbReference type="SUPFAM" id="SSF53335">
    <property type="entry name" value="S-adenosyl-L-methionine-dependent methyltransferases"/>
    <property type="match status" value="1"/>
</dbReference>
<dbReference type="GO" id="GO:0003676">
    <property type="term" value="F:nucleic acid binding"/>
    <property type="evidence" value="ECO:0007669"/>
    <property type="project" value="InterPro"/>
</dbReference>
<dbReference type="GO" id="GO:0005840">
    <property type="term" value="C:ribosome"/>
    <property type="evidence" value="ECO:0007669"/>
    <property type="project" value="UniProtKB-KW"/>
</dbReference>
<evidence type="ECO:0000256" key="2">
    <source>
        <dbReference type="ARBA" id="ARBA00022679"/>
    </source>
</evidence>
<dbReference type="InterPro" id="IPR002052">
    <property type="entry name" value="DNA_methylase_N6_adenine_CS"/>
</dbReference>
<name>A0A2W5A3T7_9BACT</name>
<sequence length="312" mass="34458">MKNKISALQTPSPKAKSVAAELFTVRDFVRYGVSRFSDSQLFYGHGTDNAYDEAVFIVLEGLHLPIDAIEPWWDARLTVEEREKLAAVIEMRVETRKPASYLLNKAYIQGMPFYIDERALIPRSFIAEILAKEDGFSQIPDYDAVESAVDICTGSGCLAIMAAHLFPNAAVDAVDLSGDALEVAKKNVADYGLEDKLTLYKGDLFTPLAGKTYDFIITNPPYVDAEGMEHLPPEYEHEPALALAAGDDGLAIVHRLLKEARKYLNDGGGILCEVGRCGPALEAAYPDIPFLWIDTEHSSGEVFWLRKDQLPA</sequence>
<dbReference type="GO" id="GO:0036009">
    <property type="term" value="F:protein-glutamine N-methyltransferase activity"/>
    <property type="evidence" value="ECO:0007669"/>
    <property type="project" value="InterPro"/>
</dbReference>
<gene>
    <name evidence="5" type="ORF">DI626_02795</name>
</gene>
<dbReference type="Pfam" id="PF05175">
    <property type="entry name" value="MTS"/>
    <property type="match status" value="1"/>
</dbReference>
<dbReference type="GO" id="GO:0005829">
    <property type="term" value="C:cytosol"/>
    <property type="evidence" value="ECO:0007669"/>
    <property type="project" value="TreeGrafter"/>
</dbReference>
<keyword evidence="1 5" id="KW-0489">Methyltransferase</keyword>
<dbReference type="GO" id="GO:0032259">
    <property type="term" value="P:methylation"/>
    <property type="evidence" value="ECO:0007669"/>
    <property type="project" value="UniProtKB-KW"/>
</dbReference>
<proteinExistence type="predicted"/>
<keyword evidence="5" id="KW-0687">Ribonucleoprotein</keyword>
<accession>A0A2W5A3T7</accession>